<evidence type="ECO:0000313" key="2">
    <source>
        <dbReference type="Proteomes" id="UP000185124"/>
    </source>
</evidence>
<accession>A0A1N5VG81</accession>
<dbReference type="EMBL" id="FSQT01000001">
    <property type="protein sequence ID" value="SIM72164.1"/>
    <property type="molecule type" value="Genomic_DNA"/>
</dbReference>
<dbReference type="Proteomes" id="UP000185124">
    <property type="component" value="Unassembled WGS sequence"/>
</dbReference>
<proteinExistence type="predicted"/>
<evidence type="ECO:0000313" key="1">
    <source>
        <dbReference type="EMBL" id="SIM72164.1"/>
    </source>
</evidence>
<gene>
    <name evidence="1" type="ORF">SAMN04489832_1622</name>
</gene>
<dbReference type="OrthoDB" id="3392318at2"/>
<organism evidence="1 2">
    <name type="scientific">Micromonospora cremea</name>
    <dbReference type="NCBI Taxonomy" id="709881"/>
    <lineage>
        <taxon>Bacteria</taxon>
        <taxon>Bacillati</taxon>
        <taxon>Actinomycetota</taxon>
        <taxon>Actinomycetes</taxon>
        <taxon>Micromonosporales</taxon>
        <taxon>Micromonosporaceae</taxon>
        <taxon>Micromonospora</taxon>
    </lineage>
</organism>
<keyword evidence="2" id="KW-1185">Reference proteome</keyword>
<dbReference type="RefSeq" id="WP_074310085.1">
    <property type="nucleotide sequence ID" value="NZ_FSQT01000001.1"/>
</dbReference>
<sequence length="78" mass="8588">MWARADIPAVWGPVDGRNLLVPVDDDGFPPEILDQNWLWVEYGGELLDTDVGGVYELVPLGGPGPPWVYVWTPAAEAR</sequence>
<reference evidence="2" key="1">
    <citation type="submission" date="2016-12" db="EMBL/GenBank/DDBJ databases">
        <authorList>
            <person name="Varghese N."/>
            <person name="Submissions S."/>
        </authorList>
    </citation>
    <scope>NUCLEOTIDE SEQUENCE [LARGE SCALE GENOMIC DNA]</scope>
    <source>
        <strain evidence="2">DSM 45599</strain>
    </source>
</reference>
<protein>
    <submittedName>
        <fullName evidence="1">Uncharacterized protein</fullName>
    </submittedName>
</protein>
<dbReference type="AlphaFoldDB" id="A0A1N5VG81"/>
<name>A0A1N5VG81_9ACTN</name>